<dbReference type="AlphaFoldDB" id="A0A8T1RP31"/>
<dbReference type="PANTHER" id="PTHR11260:SF679">
    <property type="entry name" value="GLUTATHIONE TRANSFERASE"/>
    <property type="match status" value="1"/>
</dbReference>
<comment type="catalytic activity">
    <reaction evidence="3">
        <text>RX + glutathione = an S-substituted glutathione + a halide anion + H(+)</text>
        <dbReference type="Rhea" id="RHEA:16437"/>
        <dbReference type="ChEBI" id="CHEBI:15378"/>
        <dbReference type="ChEBI" id="CHEBI:16042"/>
        <dbReference type="ChEBI" id="CHEBI:17792"/>
        <dbReference type="ChEBI" id="CHEBI:57925"/>
        <dbReference type="ChEBI" id="CHEBI:90779"/>
        <dbReference type="EC" id="2.5.1.18"/>
    </reaction>
</comment>
<evidence type="ECO:0000256" key="4">
    <source>
        <dbReference type="RuleBase" id="RU003494"/>
    </source>
</evidence>
<organism evidence="7 9">
    <name type="scientific">Carya illinoinensis</name>
    <name type="common">Pecan</name>
    <dbReference type="NCBI Taxonomy" id="32201"/>
    <lineage>
        <taxon>Eukaryota</taxon>
        <taxon>Viridiplantae</taxon>
        <taxon>Streptophyta</taxon>
        <taxon>Embryophyta</taxon>
        <taxon>Tracheophyta</taxon>
        <taxon>Spermatophyta</taxon>
        <taxon>Magnoliopsida</taxon>
        <taxon>eudicotyledons</taxon>
        <taxon>Gunneridae</taxon>
        <taxon>Pentapetalae</taxon>
        <taxon>rosids</taxon>
        <taxon>fabids</taxon>
        <taxon>Fagales</taxon>
        <taxon>Juglandaceae</taxon>
        <taxon>Carya</taxon>
    </lineage>
</organism>
<dbReference type="PANTHER" id="PTHR11260">
    <property type="entry name" value="GLUTATHIONE S-TRANSFERASE, GST, SUPERFAMILY, GST DOMAIN CONTAINING"/>
    <property type="match status" value="1"/>
</dbReference>
<evidence type="ECO:0000256" key="2">
    <source>
        <dbReference type="ARBA" id="ARBA00022679"/>
    </source>
</evidence>
<dbReference type="EMBL" id="CM031825">
    <property type="protein sequence ID" value="KAG6733023.1"/>
    <property type="molecule type" value="Genomic_DNA"/>
</dbReference>
<dbReference type="SFLD" id="SFLDG01152">
    <property type="entry name" value="Main.3:_Omega-_and_Tau-like"/>
    <property type="match status" value="1"/>
</dbReference>
<dbReference type="GO" id="GO:0005737">
    <property type="term" value="C:cytoplasm"/>
    <property type="evidence" value="ECO:0007669"/>
    <property type="project" value="TreeGrafter"/>
</dbReference>
<dbReference type="GO" id="GO:0004364">
    <property type="term" value="F:glutathione transferase activity"/>
    <property type="evidence" value="ECO:0007669"/>
    <property type="project" value="UniProtKB-EC"/>
</dbReference>
<feature type="domain" description="GST N-terminal" evidence="5">
    <location>
        <begin position="2"/>
        <end position="81"/>
    </location>
</feature>
<dbReference type="SFLD" id="SFLDS00019">
    <property type="entry name" value="Glutathione_Transferase_(cytos"/>
    <property type="match status" value="1"/>
</dbReference>
<evidence type="ECO:0000313" key="7">
    <source>
        <dbReference type="EMBL" id="KAG6668927.1"/>
    </source>
</evidence>
<feature type="domain" description="GST C-terminal" evidence="6">
    <location>
        <begin position="86"/>
        <end position="160"/>
    </location>
</feature>
<reference evidence="7" key="1">
    <citation type="submission" date="2020-12" db="EMBL/GenBank/DDBJ databases">
        <title>WGS assembly of Carya illinoinensis cv. Pawnee.</title>
        <authorList>
            <person name="Platts A."/>
            <person name="Shu S."/>
            <person name="Wright S."/>
            <person name="Barry K."/>
            <person name="Edger P."/>
            <person name="Pires J.C."/>
            <person name="Schmutz J."/>
        </authorList>
    </citation>
    <scope>NUCLEOTIDE SEQUENCE</scope>
    <source>
        <tissue evidence="7">Leaf</tissue>
    </source>
</reference>
<proteinExistence type="inferred from homology"/>
<evidence type="ECO:0000256" key="1">
    <source>
        <dbReference type="ARBA" id="ARBA00012452"/>
    </source>
</evidence>
<dbReference type="InterPro" id="IPR004045">
    <property type="entry name" value="Glutathione_S-Trfase_N"/>
</dbReference>
<dbReference type="GO" id="GO:0006749">
    <property type="term" value="P:glutathione metabolic process"/>
    <property type="evidence" value="ECO:0007669"/>
    <property type="project" value="InterPro"/>
</dbReference>
<dbReference type="InterPro" id="IPR040079">
    <property type="entry name" value="Glutathione_S-Trfase"/>
</dbReference>
<evidence type="ECO:0000259" key="6">
    <source>
        <dbReference type="PROSITE" id="PS50405"/>
    </source>
</evidence>
<dbReference type="Proteomes" id="UP000811609">
    <property type="component" value="Chromosome 1"/>
</dbReference>
<dbReference type="PROSITE" id="PS50405">
    <property type="entry name" value="GST_CTER"/>
    <property type="match status" value="1"/>
</dbReference>
<protein>
    <recommendedName>
        <fullName evidence="1">glutathione transferase</fullName>
        <ecNumber evidence="1">2.5.1.18</ecNumber>
    </recommendedName>
</protein>
<dbReference type="InterPro" id="IPR010987">
    <property type="entry name" value="Glutathione-S-Trfase_C-like"/>
</dbReference>
<dbReference type="CDD" id="cd03185">
    <property type="entry name" value="GST_C_Tau"/>
    <property type="match status" value="1"/>
</dbReference>
<accession>A0A8T1RP31</accession>
<dbReference type="EMBL" id="CM031809">
    <property type="protein sequence ID" value="KAG6668927.1"/>
    <property type="molecule type" value="Genomic_DNA"/>
</dbReference>
<dbReference type="Pfam" id="PF02798">
    <property type="entry name" value="GST_N"/>
    <property type="match status" value="1"/>
</dbReference>
<evidence type="ECO:0000313" key="9">
    <source>
        <dbReference type="Proteomes" id="UP000811609"/>
    </source>
</evidence>
<dbReference type="InterPro" id="IPR045073">
    <property type="entry name" value="Omega/Tau-like"/>
</dbReference>
<dbReference type="InterPro" id="IPR004046">
    <property type="entry name" value="GST_C"/>
</dbReference>
<evidence type="ECO:0000259" key="5">
    <source>
        <dbReference type="PROSITE" id="PS50404"/>
    </source>
</evidence>
<dbReference type="SFLD" id="SFLDG00358">
    <property type="entry name" value="Main_(cytGST)"/>
    <property type="match status" value="1"/>
</dbReference>
<sequence length="160" mass="18515">MAELKLLGAWPSPFSFRVIWALKLKGIPYEYIEEDLSNKSPLLLQHNPVYKKIPVLLHAGKPICESMIILEYIEEFWPQNPLLPFDPFQRAIARFWVKFADDKILAMWMVYRTSGKEQEKAMKETLEMLRVIEEHALGSTKFFGGEEIGIVDIAFGQIAE</sequence>
<name>A0A8T1RP31_CARIL</name>
<dbReference type="FunFam" id="3.40.30.10:FF:000014">
    <property type="entry name" value="Tau class glutathione S-transferase"/>
    <property type="match status" value="1"/>
</dbReference>
<evidence type="ECO:0000313" key="8">
    <source>
        <dbReference type="EMBL" id="KAG6733023.1"/>
    </source>
</evidence>
<dbReference type="Pfam" id="PF00043">
    <property type="entry name" value="GST_C"/>
    <property type="match status" value="1"/>
</dbReference>
<dbReference type="CDD" id="cd03058">
    <property type="entry name" value="GST_N_Tau"/>
    <property type="match status" value="1"/>
</dbReference>
<dbReference type="Proteomes" id="UP000811246">
    <property type="component" value="Chromosome 1"/>
</dbReference>
<comment type="caution">
    <text evidence="7">The sequence shown here is derived from an EMBL/GenBank/DDBJ whole genome shotgun (WGS) entry which is preliminary data.</text>
</comment>
<keyword evidence="9" id="KW-1185">Reference proteome</keyword>
<dbReference type="InterPro" id="IPR045074">
    <property type="entry name" value="GST_C_Tau"/>
</dbReference>
<comment type="similarity">
    <text evidence="4">Belongs to the GST superfamily.</text>
</comment>
<dbReference type="PROSITE" id="PS50404">
    <property type="entry name" value="GST_NTER"/>
    <property type="match status" value="1"/>
</dbReference>
<evidence type="ECO:0000256" key="3">
    <source>
        <dbReference type="ARBA" id="ARBA00047960"/>
    </source>
</evidence>
<keyword evidence="2" id="KW-0808">Transferase</keyword>
<dbReference type="EC" id="2.5.1.18" evidence="1"/>
<gene>
    <name evidence="7" type="ORF">CIPAW_01G206400</name>
    <name evidence="8" type="ORF">I3842_01G206200</name>
</gene>
<reference evidence="8" key="2">
    <citation type="submission" date="2021-01" db="EMBL/GenBank/DDBJ databases">
        <authorList>
            <person name="Lovell J.T."/>
            <person name="Bentley N."/>
            <person name="Bhattarai G."/>
            <person name="Jenkins J.W."/>
            <person name="Sreedasyam A."/>
            <person name="Alarcon Y."/>
            <person name="Bock C."/>
            <person name="Boston L."/>
            <person name="Carlson J."/>
            <person name="Cervantes K."/>
            <person name="Clermont K."/>
            <person name="Krom N."/>
            <person name="Kubenka K."/>
            <person name="Mamidi S."/>
            <person name="Mattison C."/>
            <person name="Monteros M."/>
            <person name="Pisani C."/>
            <person name="Plott C."/>
            <person name="Rajasekar S."/>
            <person name="Rhein H.S."/>
            <person name="Rohla C."/>
            <person name="Song M."/>
            <person name="Hilaire R.S."/>
            <person name="Shu S."/>
            <person name="Wells L."/>
            <person name="Wang X."/>
            <person name="Webber J."/>
            <person name="Heerema R.J."/>
            <person name="Klein P."/>
            <person name="Conner P."/>
            <person name="Grauke L."/>
            <person name="Grimwood J."/>
            <person name="Schmutz J."/>
            <person name="Randall J.J."/>
        </authorList>
    </citation>
    <scope>NUCLEOTIDE SEQUENCE</scope>
    <source>
        <tissue evidence="8">Leaf</tissue>
    </source>
</reference>